<organism evidence="2 3">
    <name type="scientific">Miscanthus lutarioriparius</name>
    <dbReference type="NCBI Taxonomy" id="422564"/>
    <lineage>
        <taxon>Eukaryota</taxon>
        <taxon>Viridiplantae</taxon>
        <taxon>Streptophyta</taxon>
        <taxon>Embryophyta</taxon>
        <taxon>Tracheophyta</taxon>
        <taxon>Spermatophyta</taxon>
        <taxon>Magnoliopsida</taxon>
        <taxon>Liliopsida</taxon>
        <taxon>Poales</taxon>
        <taxon>Poaceae</taxon>
        <taxon>PACMAD clade</taxon>
        <taxon>Panicoideae</taxon>
        <taxon>Andropogonodae</taxon>
        <taxon>Andropogoneae</taxon>
        <taxon>Saccharinae</taxon>
        <taxon>Miscanthus</taxon>
    </lineage>
</organism>
<gene>
    <name evidence="2" type="ORF">NCGR_LOCUS37582</name>
</gene>
<accession>A0A811QDY8</accession>
<feature type="region of interest" description="Disordered" evidence="1">
    <location>
        <begin position="200"/>
        <end position="253"/>
    </location>
</feature>
<sequence>MKQQQIDVWSCNYKVWFIGENANYTASEYTWESAKPLVNFSELQLSNGENRGASGTGIGYVINPMLKVLDEMYRAQDDLARREYLITWMTVLMMFADRLEEQIVHTSSPTVIDGGVWRSGGTGLRSGLQLGGDGGLGDLEEQRRRRPWPAAAVWGGDGAVARKIRRRKQRILGGDIWRLRGPGAAAIAWRGWPLGWPRRPRHRRHSGEVAVPQGKWSGRGWTGSHHGSCAGDDGIGDDPSSDGHGSSGYGGHGVHDSRGALVELRARGDDGEIGSSVGVDQEGRDGGWRRSELGVAGTGVCARAVRDDLGTTGARVASVAAFRGRVGGTRQAWRFIEHVAGDVRRNRSSSLVLIRGFVIFYFHSDPEAVTKYLHRSVFYKFD</sequence>
<dbReference type="EMBL" id="CAJGYO010000009">
    <property type="protein sequence ID" value="CAD6253969.1"/>
    <property type="molecule type" value="Genomic_DNA"/>
</dbReference>
<name>A0A811QDY8_9POAL</name>
<reference evidence="2" key="1">
    <citation type="submission" date="2020-10" db="EMBL/GenBank/DDBJ databases">
        <authorList>
            <person name="Han B."/>
            <person name="Lu T."/>
            <person name="Zhao Q."/>
            <person name="Huang X."/>
            <person name="Zhao Y."/>
        </authorList>
    </citation>
    <scope>NUCLEOTIDE SEQUENCE</scope>
</reference>
<evidence type="ECO:0000313" key="2">
    <source>
        <dbReference type="EMBL" id="CAD6253969.1"/>
    </source>
</evidence>
<comment type="caution">
    <text evidence="2">The sequence shown here is derived from an EMBL/GenBank/DDBJ whole genome shotgun (WGS) entry which is preliminary data.</text>
</comment>
<dbReference type="AlphaFoldDB" id="A0A811QDY8"/>
<keyword evidence="3" id="KW-1185">Reference proteome</keyword>
<proteinExistence type="predicted"/>
<evidence type="ECO:0000313" key="3">
    <source>
        <dbReference type="Proteomes" id="UP000604825"/>
    </source>
</evidence>
<protein>
    <submittedName>
        <fullName evidence="2">Uncharacterized protein</fullName>
    </submittedName>
</protein>
<dbReference type="InterPro" id="IPR053296">
    <property type="entry name" value="TSET_member_tstB"/>
</dbReference>
<dbReference type="PANTHER" id="PTHR48151:SF3">
    <property type="entry name" value="SH3 DOMAIN-CONTAINING PROTEIN"/>
    <property type="match status" value="1"/>
</dbReference>
<evidence type="ECO:0000256" key="1">
    <source>
        <dbReference type="SAM" id="MobiDB-lite"/>
    </source>
</evidence>
<dbReference type="Proteomes" id="UP000604825">
    <property type="component" value="Unassembled WGS sequence"/>
</dbReference>
<dbReference type="PANTHER" id="PTHR48151">
    <property type="entry name" value="SH3 DOMAIN-CONTAINING PROTEIN"/>
    <property type="match status" value="1"/>
</dbReference>